<dbReference type="Proteomes" id="UP001218218">
    <property type="component" value="Unassembled WGS sequence"/>
</dbReference>
<dbReference type="InterPro" id="IPR001810">
    <property type="entry name" value="F-box_dom"/>
</dbReference>
<comment type="caution">
    <text evidence="2">The sequence shown here is derived from an EMBL/GenBank/DDBJ whole genome shotgun (WGS) entry which is preliminary data.</text>
</comment>
<feature type="domain" description="F-box" evidence="1">
    <location>
        <begin position="4"/>
        <end position="36"/>
    </location>
</feature>
<dbReference type="SUPFAM" id="SSF81383">
    <property type="entry name" value="F-box domain"/>
    <property type="match status" value="1"/>
</dbReference>
<accession>A0AAD7EGD1</accession>
<dbReference type="EMBL" id="JARIHO010000055">
    <property type="protein sequence ID" value="KAJ7319060.1"/>
    <property type="molecule type" value="Genomic_DNA"/>
</dbReference>
<evidence type="ECO:0000259" key="1">
    <source>
        <dbReference type="Pfam" id="PF00646"/>
    </source>
</evidence>
<proteinExistence type="predicted"/>
<gene>
    <name evidence="2" type="ORF">DFH08DRAFT_970957</name>
</gene>
<dbReference type="InterPro" id="IPR036047">
    <property type="entry name" value="F-box-like_dom_sf"/>
</dbReference>
<evidence type="ECO:0000313" key="3">
    <source>
        <dbReference type="Proteomes" id="UP001218218"/>
    </source>
</evidence>
<reference evidence="2" key="1">
    <citation type="submission" date="2023-03" db="EMBL/GenBank/DDBJ databases">
        <title>Massive genome expansion in bonnet fungi (Mycena s.s.) driven by repeated elements and novel gene families across ecological guilds.</title>
        <authorList>
            <consortium name="Lawrence Berkeley National Laboratory"/>
            <person name="Harder C.B."/>
            <person name="Miyauchi S."/>
            <person name="Viragh M."/>
            <person name="Kuo A."/>
            <person name="Thoen E."/>
            <person name="Andreopoulos B."/>
            <person name="Lu D."/>
            <person name="Skrede I."/>
            <person name="Drula E."/>
            <person name="Henrissat B."/>
            <person name="Morin E."/>
            <person name="Kohler A."/>
            <person name="Barry K."/>
            <person name="LaButti K."/>
            <person name="Morin E."/>
            <person name="Salamov A."/>
            <person name="Lipzen A."/>
            <person name="Mereny Z."/>
            <person name="Hegedus B."/>
            <person name="Baldrian P."/>
            <person name="Stursova M."/>
            <person name="Weitz H."/>
            <person name="Taylor A."/>
            <person name="Grigoriev I.V."/>
            <person name="Nagy L.G."/>
            <person name="Martin F."/>
            <person name="Kauserud H."/>
        </authorList>
    </citation>
    <scope>NUCLEOTIDE SEQUENCE</scope>
    <source>
        <strain evidence="2">CBHHK002</strain>
    </source>
</reference>
<dbReference type="AlphaFoldDB" id="A0AAD7EGD1"/>
<organism evidence="2 3">
    <name type="scientific">Mycena albidolilacea</name>
    <dbReference type="NCBI Taxonomy" id="1033008"/>
    <lineage>
        <taxon>Eukaryota</taxon>
        <taxon>Fungi</taxon>
        <taxon>Dikarya</taxon>
        <taxon>Basidiomycota</taxon>
        <taxon>Agaricomycotina</taxon>
        <taxon>Agaricomycetes</taxon>
        <taxon>Agaricomycetidae</taxon>
        <taxon>Agaricales</taxon>
        <taxon>Marasmiineae</taxon>
        <taxon>Mycenaceae</taxon>
        <taxon>Mycena</taxon>
    </lineage>
</organism>
<protein>
    <recommendedName>
        <fullName evidence="1">F-box domain-containing protein</fullName>
    </recommendedName>
</protein>
<dbReference type="SUPFAM" id="SSF52047">
    <property type="entry name" value="RNI-like"/>
    <property type="match status" value="1"/>
</dbReference>
<name>A0AAD7EGD1_9AGAR</name>
<sequence>MTIHLPQELVDEIIDHLSGDSDSLTACSLVCRAWVSRTRSYLFETCTLASYNPFRFCDLLQSPGCTFLQHVRRIDASRSYWDPADSLLCLNRLAAGLCRLTHACALEMALCINKPAIFSTGSLAVLPHITVLTLRRGSPPCSSALLIDIISLCSSLQELHTILGPDTMSPSSISAMPPPGLRSLTFHATSSPAILTWLNAAGHLPNVDSITLPILQPGEAPTVRAALQQVGCALRHLQVTFHGKSDIDAWTVYDLSLHPNLRTLVINYLPHVSFEEWSHIRLIALITSLVAGPALESLTIHFDATASTFDWEALEVSLSLARFPRLRKVRIKCKYNDARFSLKIVSWLLVPIIDFNVTVSTFDWGALDCAEALQNSRACN</sequence>
<evidence type="ECO:0000313" key="2">
    <source>
        <dbReference type="EMBL" id="KAJ7319060.1"/>
    </source>
</evidence>
<dbReference type="Pfam" id="PF00646">
    <property type="entry name" value="F-box"/>
    <property type="match status" value="1"/>
</dbReference>
<keyword evidence="3" id="KW-1185">Reference proteome</keyword>